<name>A0A6I2MAU8_9BACI</name>
<comment type="similarity">
    <text evidence="1">Belongs to the bacterial solute-binding protein ModA family.</text>
</comment>
<keyword evidence="2 5" id="KW-0500">Molybdenum</keyword>
<sequence>MLKKYLILLISIVVLTSCVPREDGSEKKTVLLVSAAVSLKDSLNEIKKQFEEENPSIEVRYNFSSTGALQRQIEQGAPVDVFFSASKDLFEQLNKKGLINQSLQMDYLGNSLVLITNKENESLKMEDLASEDFGKLAIGTPETVPAGKYAKEALVHDDLWESNKKRMVFAKDVRQVLSYVETGNVHAGIVYKTDAMTSKKVNLTPVEPANYESIIYPAGVLNETEHENEAEAFFHFLQQEQSLEVFEQQGFEVLYKGDRDVE</sequence>
<feature type="binding site" evidence="5">
    <location>
        <position position="38"/>
    </location>
    <ligand>
        <name>molybdate</name>
        <dbReference type="ChEBI" id="CHEBI:36264"/>
    </ligand>
</feature>
<comment type="caution">
    <text evidence="6">The sequence shown here is derived from an EMBL/GenBank/DDBJ whole genome shotgun (WGS) entry which is preliminary data.</text>
</comment>
<dbReference type="Proteomes" id="UP000441585">
    <property type="component" value="Unassembled WGS sequence"/>
</dbReference>
<dbReference type="GO" id="GO:0015689">
    <property type="term" value="P:molybdate ion transport"/>
    <property type="evidence" value="ECO:0007669"/>
    <property type="project" value="InterPro"/>
</dbReference>
<evidence type="ECO:0000256" key="2">
    <source>
        <dbReference type="ARBA" id="ARBA00022505"/>
    </source>
</evidence>
<keyword evidence="7" id="KW-1185">Reference proteome</keyword>
<proteinExistence type="inferred from homology"/>
<evidence type="ECO:0000313" key="7">
    <source>
        <dbReference type="Proteomes" id="UP000441585"/>
    </source>
</evidence>
<dbReference type="InterPro" id="IPR005950">
    <property type="entry name" value="ModA"/>
</dbReference>
<evidence type="ECO:0000313" key="6">
    <source>
        <dbReference type="EMBL" id="MRX54899.1"/>
    </source>
</evidence>
<feature type="binding site" evidence="5">
    <location>
        <position position="146"/>
    </location>
    <ligand>
        <name>molybdate</name>
        <dbReference type="ChEBI" id="CHEBI:36264"/>
    </ligand>
</feature>
<dbReference type="InterPro" id="IPR050682">
    <property type="entry name" value="ModA/WtpA"/>
</dbReference>
<evidence type="ECO:0000256" key="1">
    <source>
        <dbReference type="ARBA" id="ARBA00009175"/>
    </source>
</evidence>
<feature type="binding site" evidence="5">
    <location>
        <position position="66"/>
    </location>
    <ligand>
        <name>molybdate</name>
        <dbReference type="ChEBI" id="CHEBI:36264"/>
    </ligand>
</feature>
<dbReference type="GO" id="GO:0046872">
    <property type="term" value="F:metal ion binding"/>
    <property type="evidence" value="ECO:0007669"/>
    <property type="project" value="UniProtKB-KW"/>
</dbReference>
<protein>
    <submittedName>
        <fullName evidence="6">Molybdate ABC transporter substrate-binding protein</fullName>
    </submittedName>
</protein>
<dbReference type="NCBIfam" id="TIGR01256">
    <property type="entry name" value="modA"/>
    <property type="match status" value="1"/>
</dbReference>
<dbReference type="PIRSF" id="PIRSF004846">
    <property type="entry name" value="ModA"/>
    <property type="match status" value="1"/>
</dbReference>
<dbReference type="Pfam" id="PF13531">
    <property type="entry name" value="SBP_bac_11"/>
    <property type="match status" value="1"/>
</dbReference>
<dbReference type="Gene3D" id="3.40.190.10">
    <property type="entry name" value="Periplasmic binding protein-like II"/>
    <property type="match status" value="2"/>
</dbReference>
<gene>
    <name evidence="6" type="primary">modA</name>
    <name evidence="6" type="ORF">GJU41_13030</name>
</gene>
<dbReference type="GO" id="GO:0030973">
    <property type="term" value="F:molybdate ion binding"/>
    <property type="evidence" value="ECO:0007669"/>
    <property type="project" value="UniProtKB-ARBA"/>
</dbReference>
<accession>A0A6I2MAU8</accession>
<keyword evidence="3 5" id="KW-0479">Metal-binding</keyword>
<dbReference type="AlphaFoldDB" id="A0A6I2MAU8"/>
<keyword evidence="4" id="KW-0732">Signal</keyword>
<dbReference type="FunFam" id="3.40.190.10:FF:000035">
    <property type="entry name" value="Molybdate ABC transporter substrate-binding protein"/>
    <property type="match status" value="1"/>
</dbReference>
<feature type="binding site" evidence="5">
    <location>
        <position position="191"/>
    </location>
    <ligand>
        <name>molybdate</name>
        <dbReference type="ChEBI" id="CHEBI:36264"/>
    </ligand>
</feature>
<organism evidence="6 7">
    <name type="scientific">Metabacillus idriensis</name>
    <dbReference type="NCBI Taxonomy" id="324768"/>
    <lineage>
        <taxon>Bacteria</taxon>
        <taxon>Bacillati</taxon>
        <taxon>Bacillota</taxon>
        <taxon>Bacilli</taxon>
        <taxon>Bacillales</taxon>
        <taxon>Bacillaceae</taxon>
        <taxon>Metabacillus</taxon>
    </lineage>
</organism>
<dbReference type="RefSeq" id="WP_154318907.1">
    <property type="nucleotide sequence ID" value="NZ_CAJGAA010000004.1"/>
</dbReference>
<dbReference type="PANTHER" id="PTHR30632:SF0">
    <property type="entry name" value="SULFATE-BINDING PROTEIN"/>
    <property type="match status" value="1"/>
</dbReference>
<dbReference type="PROSITE" id="PS51257">
    <property type="entry name" value="PROKAR_LIPOPROTEIN"/>
    <property type="match status" value="1"/>
</dbReference>
<evidence type="ECO:0000256" key="5">
    <source>
        <dbReference type="PIRSR" id="PIRSR004846-1"/>
    </source>
</evidence>
<dbReference type="PANTHER" id="PTHR30632">
    <property type="entry name" value="MOLYBDATE-BINDING PERIPLASMIC PROTEIN"/>
    <property type="match status" value="1"/>
</dbReference>
<dbReference type="EMBL" id="WKKF01000003">
    <property type="protein sequence ID" value="MRX54899.1"/>
    <property type="molecule type" value="Genomic_DNA"/>
</dbReference>
<feature type="binding site" evidence="5">
    <location>
        <position position="173"/>
    </location>
    <ligand>
        <name>molybdate</name>
        <dbReference type="ChEBI" id="CHEBI:36264"/>
    </ligand>
</feature>
<evidence type="ECO:0000256" key="4">
    <source>
        <dbReference type="ARBA" id="ARBA00022729"/>
    </source>
</evidence>
<dbReference type="GO" id="GO:1901359">
    <property type="term" value="F:tungstate binding"/>
    <property type="evidence" value="ECO:0007669"/>
    <property type="project" value="UniProtKB-ARBA"/>
</dbReference>
<reference evidence="6 7" key="1">
    <citation type="submission" date="2019-11" db="EMBL/GenBank/DDBJ databases">
        <title>Bacillus idriensis genome.</title>
        <authorList>
            <person name="Konopka E.N."/>
            <person name="Newman J.D."/>
        </authorList>
    </citation>
    <scope>NUCLEOTIDE SEQUENCE [LARGE SCALE GENOMIC DNA]</scope>
    <source>
        <strain evidence="6 7">DSM 19097</strain>
    </source>
</reference>
<evidence type="ECO:0000256" key="3">
    <source>
        <dbReference type="ARBA" id="ARBA00022723"/>
    </source>
</evidence>
<dbReference type="SUPFAM" id="SSF53850">
    <property type="entry name" value="Periplasmic binding protein-like II"/>
    <property type="match status" value="1"/>
</dbReference>